<keyword evidence="5" id="KW-0393">Immunoglobulin domain</keyword>
<reference evidence="9" key="3">
    <citation type="submission" date="2025-09" db="UniProtKB">
        <authorList>
            <consortium name="Ensembl"/>
        </authorList>
    </citation>
    <scope>IDENTIFICATION</scope>
</reference>
<dbReference type="AlphaFoldDB" id="A0A8C3UJ52"/>
<dbReference type="InterPro" id="IPR007110">
    <property type="entry name" value="Ig-like_dom"/>
</dbReference>
<evidence type="ECO:0000256" key="1">
    <source>
        <dbReference type="ARBA" id="ARBA00022729"/>
    </source>
</evidence>
<dbReference type="Pfam" id="PF07686">
    <property type="entry name" value="V-set"/>
    <property type="match status" value="1"/>
</dbReference>
<dbReference type="PANTHER" id="PTHR19343">
    <property type="entry name" value="T CELL RECEPTOR ALPHA VARIABLE 1-2"/>
    <property type="match status" value="1"/>
</dbReference>
<evidence type="ECO:0000256" key="4">
    <source>
        <dbReference type="ARBA" id="ARBA00023170"/>
    </source>
</evidence>
<evidence type="ECO:0000256" key="7">
    <source>
        <dbReference type="SAM" id="SignalP"/>
    </source>
</evidence>
<dbReference type="Gene3D" id="2.60.40.10">
    <property type="entry name" value="Immunoglobulins"/>
    <property type="match status" value="1"/>
</dbReference>
<dbReference type="SUPFAM" id="SSF48726">
    <property type="entry name" value="Immunoglobulin"/>
    <property type="match status" value="1"/>
</dbReference>
<dbReference type="InterPro" id="IPR013783">
    <property type="entry name" value="Ig-like_fold"/>
</dbReference>
<dbReference type="Proteomes" id="UP000694563">
    <property type="component" value="Chromosome 23"/>
</dbReference>
<reference evidence="9" key="1">
    <citation type="submission" date="2020-10" db="EMBL/GenBank/DDBJ databases">
        <title>Catharus ustulatus (Swainson's thrush) genome, bCatUst1, primary haplotype v2.</title>
        <authorList>
            <person name="Delmore K."/>
            <person name="Vafadar M."/>
            <person name="Formenti G."/>
            <person name="Chow W."/>
            <person name="Pelan S."/>
            <person name="Howe K."/>
            <person name="Rhie A."/>
            <person name="Mountcastle J."/>
            <person name="Haase B."/>
            <person name="Fedrigo O."/>
            <person name="Jarvis E.D."/>
        </authorList>
    </citation>
    <scope>NUCLEOTIDE SEQUENCE [LARGE SCALE GENOMIC DNA]</scope>
</reference>
<evidence type="ECO:0000256" key="6">
    <source>
        <dbReference type="ARBA" id="ARBA00043266"/>
    </source>
</evidence>
<keyword evidence="6" id="KW-1279">T cell receptor</keyword>
<dbReference type="InterPro" id="IPR013106">
    <property type="entry name" value="Ig_V-set"/>
</dbReference>
<feature type="signal peptide" evidence="7">
    <location>
        <begin position="1"/>
        <end position="19"/>
    </location>
</feature>
<dbReference type="GO" id="GO:0002250">
    <property type="term" value="P:adaptive immune response"/>
    <property type="evidence" value="ECO:0007669"/>
    <property type="project" value="UniProtKB-KW"/>
</dbReference>
<sequence length="274" mass="30306">MPLAHLILTVFLFLPGTSGQITVIQEDAQVTVKQGHPFHTTCKYKTSITALHWYQLQKGQAPQLVSSQSGTGPRHSGRITTHLNTTGKYSVLKVEEVQVSDSALYLCAVARLSLGKGCRSHPSARHDLHPMSVQCLMVSITSILTLPLGTYFILPDFCTHLFPRPFLVFIPPSSPSDIPGSYSLPNPAEGFLLCHSGSQSVPFLSLLSFRAFSHLLPIFRDCPGFREFISPQTSNGHFCSCMYLIFWELFSSPSVYIPDSFWGLCSVHWGNVGF</sequence>
<dbReference type="Ensembl" id="ENSCUST00005014747.1">
    <property type="protein sequence ID" value="ENSCUSP00005014188.1"/>
    <property type="gene ID" value="ENSCUSG00005009138.1"/>
</dbReference>
<evidence type="ECO:0000313" key="10">
    <source>
        <dbReference type="Proteomes" id="UP000694563"/>
    </source>
</evidence>
<dbReference type="GO" id="GO:0042605">
    <property type="term" value="F:peptide antigen binding"/>
    <property type="evidence" value="ECO:0007669"/>
    <property type="project" value="TreeGrafter"/>
</dbReference>
<accession>A0A8C3UJ52</accession>
<evidence type="ECO:0000256" key="3">
    <source>
        <dbReference type="ARBA" id="ARBA00023130"/>
    </source>
</evidence>
<evidence type="ECO:0000256" key="5">
    <source>
        <dbReference type="ARBA" id="ARBA00023319"/>
    </source>
</evidence>
<proteinExistence type="predicted"/>
<evidence type="ECO:0000259" key="8">
    <source>
        <dbReference type="PROSITE" id="PS50835"/>
    </source>
</evidence>
<keyword evidence="4" id="KW-0675">Receptor</keyword>
<evidence type="ECO:0000256" key="2">
    <source>
        <dbReference type="ARBA" id="ARBA00022859"/>
    </source>
</evidence>
<dbReference type="GO" id="GO:0042101">
    <property type="term" value="C:T cell receptor complex"/>
    <property type="evidence" value="ECO:0007669"/>
    <property type="project" value="UniProtKB-KW"/>
</dbReference>
<dbReference type="PROSITE" id="PS50835">
    <property type="entry name" value="IG_LIKE"/>
    <property type="match status" value="1"/>
</dbReference>
<feature type="domain" description="Ig-like" evidence="8">
    <location>
        <begin position="15"/>
        <end position="109"/>
    </location>
</feature>
<keyword evidence="3" id="KW-1064">Adaptive immunity</keyword>
<protein>
    <recommendedName>
        <fullName evidence="8">Ig-like domain-containing protein</fullName>
    </recommendedName>
</protein>
<name>A0A8C3UJ52_CATUS</name>
<evidence type="ECO:0000313" key="9">
    <source>
        <dbReference type="Ensembl" id="ENSCUSP00005014188.1"/>
    </source>
</evidence>
<feature type="chain" id="PRO_5034837307" description="Ig-like domain-containing protein" evidence="7">
    <location>
        <begin position="20"/>
        <end position="274"/>
    </location>
</feature>
<keyword evidence="10" id="KW-1185">Reference proteome</keyword>
<reference evidence="9" key="2">
    <citation type="submission" date="2025-08" db="UniProtKB">
        <authorList>
            <consortium name="Ensembl"/>
        </authorList>
    </citation>
    <scope>IDENTIFICATION</scope>
</reference>
<organism evidence="9 10">
    <name type="scientific">Catharus ustulatus</name>
    <name type="common">Russet-backed thrush</name>
    <name type="synonym">Hylocichla ustulatus</name>
    <dbReference type="NCBI Taxonomy" id="91951"/>
    <lineage>
        <taxon>Eukaryota</taxon>
        <taxon>Metazoa</taxon>
        <taxon>Chordata</taxon>
        <taxon>Craniata</taxon>
        <taxon>Vertebrata</taxon>
        <taxon>Euteleostomi</taxon>
        <taxon>Archelosauria</taxon>
        <taxon>Archosauria</taxon>
        <taxon>Dinosauria</taxon>
        <taxon>Saurischia</taxon>
        <taxon>Theropoda</taxon>
        <taxon>Coelurosauria</taxon>
        <taxon>Aves</taxon>
        <taxon>Neognathae</taxon>
        <taxon>Neoaves</taxon>
        <taxon>Telluraves</taxon>
        <taxon>Australaves</taxon>
        <taxon>Passeriformes</taxon>
        <taxon>Turdidae</taxon>
        <taxon>Catharus</taxon>
    </lineage>
</organism>
<keyword evidence="1 7" id="KW-0732">Signal</keyword>
<keyword evidence="2" id="KW-0391">Immunity</keyword>
<dbReference type="InterPro" id="IPR051006">
    <property type="entry name" value="TCR_variable_domain"/>
</dbReference>
<dbReference type="InterPro" id="IPR036179">
    <property type="entry name" value="Ig-like_dom_sf"/>
</dbReference>
<dbReference type="PANTHER" id="PTHR19343:SF13">
    <property type="entry name" value="T CELL RECEPTOR ALPHA VARIABLE 21"/>
    <property type="match status" value="1"/>
</dbReference>